<dbReference type="FunFam" id="3.40.190.290:FF:000001">
    <property type="entry name" value="Transcriptional regulator, LysR family"/>
    <property type="match status" value="1"/>
</dbReference>
<keyword evidence="4" id="KW-0804">Transcription</keyword>
<evidence type="ECO:0000313" key="6">
    <source>
        <dbReference type="EMBL" id="RMO80891.1"/>
    </source>
</evidence>
<dbReference type="PROSITE" id="PS50931">
    <property type="entry name" value="HTH_LYSR"/>
    <property type="match status" value="1"/>
</dbReference>
<comment type="similarity">
    <text evidence="1">Belongs to the LysR transcriptional regulatory family.</text>
</comment>
<gene>
    <name evidence="6" type="ORF">ALQ36_05035</name>
</gene>
<keyword evidence="2" id="KW-0805">Transcription regulation</keyword>
<reference evidence="6 7" key="1">
    <citation type="submission" date="2018-08" db="EMBL/GenBank/DDBJ databases">
        <title>Recombination of ecologically and evolutionarily significant loci maintains genetic cohesion in the Pseudomonas syringae species complex.</title>
        <authorList>
            <person name="Dillon M."/>
            <person name="Thakur S."/>
            <person name="Almeida R.N.D."/>
            <person name="Weir B.S."/>
            <person name="Guttman D.S."/>
        </authorList>
    </citation>
    <scope>NUCLEOTIDE SEQUENCE [LARGE SCALE GENOMIC DNA]</scope>
    <source>
        <strain evidence="6 7">ICMP 2732</strain>
    </source>
</reference>
<dbReference type="InterPro" id="IPR005119">
    <property type="entry name" value="LysR_subst-bd"/>
</dbReference>
<accession>A0A3M3YFG4</accession>
<dbReference type="Gene3D" id="3.40.190.290">
    <property type="match status" value="1"/>
</dbReference>
<dbReference type="EMBL" id="RBPY01000036">
    <property type="protein sequence ID" value="RMO80891.1"/>
    <property type="molecule type" value="Genomic_DNA"/>
</dbReference>
<dbReference type="CDD" id="cd08472">
    <property type="entry name" value="PBP2_CrgA_like_3"/>
    <property type="match status" value="1"/>
</dbReference>
<dbReference type="FunFam" id="1.10.10.10:FF:000001">
    <property type="entry name" value="LysR family transcriptional regulator"/>
    <property type="match status" value="1"/>
</dbReference>
<dbReference type="InterPro" id="IPR036390">
    <property type="entry name" value="WH_DNA-bd_sf"/>
</dbReference>
<dbReference type="GO" id="GO:0043565">
    <property type="term" value="F:sequence-specific DNA binding"/>
    <property type="evidence" value="ECO:0007669"/>
    <property type="project" value="TreeGrafter"/>
</dbReference>
<dbReference type="GO" id="GO:0006351">
    <property type="term" value="P:DNA-templated transcription"/>
    <property type="evidence" value="ECO:0007669"/>
    <property type="project" value="TreeGrafter"/>
</dbReference>
<dbReference type="SUPFAM" id="SSF46785">
    <property type="entry name" value="Winged helix' DNA-binding domain"/>
    <property type="match status" value="1"/>
</dbReference>
<name>A0A3M3YFG4_9PSED</name>
<protein>
    <submittedName>
        <fullName evidence="6">Transcriptional regulator, LysR family</fullName>
    </submittedName>
</protein>
<keyword evidence="3" id="KW-0238">DNA-binding</keyword>
<evidence type="ECO:0000256" key="1">
    <source>
        <dbReference type="ARBA" id="ARBA00009437"/>
    </source>
</evidence>
<dbReference type="Pfam" id="PF00126">
    <property type="entry name" value="HTH_1"/>
    <property type="match status" value="1"/>
</dbReference>
<dbReference type="InterPro" id="IPR058163">
    <property type="entry name" value="LysR-type_TF_proteobact-type"/>
</dbReference>
<dbReference type="SUPFAM" id="SSF53850">
    <property type="entry name" value="Periplasmic binding protein-like II"/>
    <property type="match status" value="1"/>
</dbReference>
<feature type="domain" description="HTH lysR-type" evidence="5">
    <location>
        <begin position="16"/>
        <end position="73"/>
    </location>
</feature>
<evidence type="ECO:0000256" key="3">
    <source>
        <dbReference type="ARBA" id="ARBA00023125"/>
    </source>
</evidence>
<organism evidence="6 7">
    <name type="scientific">Pseudomonas syringae pv. primulae</name>
    <dbReference type="NCBI Taxonomy" id="251707"/>
    <lineage>
        <taxon>Bacteria</taxon>
        <taxon>Pseudomonadati</taxon>
        <taxon>Pseudomonadota</taxon>
        <taxon>Gammaproteobacteria</taxon>
        <taxon>Pseudomonadales</taxon>
        <taxon>Pseudomonadaceae</taxon>
        <taxon>Pseudomonas</taxon>
    </lineage>
</organism>
<evidence type="ECO:0000256" key="2">
    <source>
        <dbReference type="ARBA" id="ARBA00023015"/>
    </source>
</evidence>
<dbReference type="InterPro" id="IPR036388">
    <property type="entry name" value="WH-like_DNA-bd_sf"/>
</dbReference>
<dbReference type="GO" id="GO:0003700">
    <property type="term" value="F:DNA-binding transcription factor activity"/>
    <property type="evidence" value="ECO:0007669"/>
    <property type="project" value="InterPro"/>
</dbReference>
<dbReference type="Gene3D" id="1.10.10.10">
    <property type="entry name" value="Winged helix-like DNA-binding domain superfamily/Winged helix DNA-binding domain"/>
    <property type="match status" value="1"/>
</dbReference>
<evidence type="ECO:0000256" key="4">
    <source>
        <dbReference type="ARBA" id="ARBA00023163"/>
    </source>
</evidence>
<dbReference type="PANTHER" id="PTHR30537">
    <property type="entry name" value="HTH-TYPE TRANSCRIPTIONAL REGULATOR"/>
    <property type="match status" value="1"/>
</dbReference>
<proteinExistence type="inferred from homology"/>
<dbReference type="AlphaFoldDB" id="A0A3M3YFG4"/>
<dbReference type="Pfam" id="PF03466">
    <property type="entry name" value="LysR_substrate"/>
    <property type="match status" value="1"/>
</dbReference>
<evidence type="ECO:0000313" key="7">
    <source>
        <dbReference type="Proteomes" id="UP000281350"/>
    </source>
</evidence>
<comment type="caution">
    <text evidence="6">The sequence shown here is derived from an EMBL/GenBank/DDBJ whole genome shotgun (WGS) entry which is preliminary data.</text>
</comment>
<dbReference type="PANTHER" id="PTHR30537:SF72">
    <property type="entry name" value="LYSR FAMILY TRANSCRIPTIONAL REGULATOR"/>
    <property type="match status" value="1"/>
</dbReference>
<dbReference type="InterPro" id="IPR000847">
    <property type="entry name" value="LysR_HTH_N"/>
</dbReference>
<dbReference type="Proteomes" id="UP000281350">
    <property type="component" value="Unassembled WGS sequence"/>
</dbReference>
<evidence type="ECO:0000259" key="5">
    <source>
        <dbReference type="PROSITE" id="PS50931"/>
    </source>
</evidence>
<sequence>MTLHTLSLFRLPVIMDRFNAMRVFTRIVELGGFARAADSLHMPRASVTILIKQLEAHLGVQLLQRTTRQVSTTPDGKAYYLRCVSLLADLDDAEAAFSSTGAEPKGLLRVDLPVSLGRMVVIPALPEFTRRYPQVRLEIGMSDRPVDLIREGVDCVLRAGAALDEALVARPLGSLTQITCASREYLQQHGTPLQLEDLAHHQVIEYFSASTSKRYGLEFVGEGGAPDHGLACSISVNSADGYVAACEAGFGLIQVPRYHVAGQLRSGTLVEVLRRHRPPPLALTALYPPHRQLSRRVRVFVDWLVELCDHPDIRDRLVS</sequence>